<comment type="caution">
    <text evidence="4">The sequence shown here is derived from an EMBL/GenBank/DDBJ whole genome shotgun (WGS) entry which is preliminary data.</text>
</comment>
<evidence type="ECO:0000313" key="4">
    <source>
        <dbReference type="EMBL" id="KAI1705086.1"/>
    </source>
</evidence>
<reference evidence="4" key="1">
    <citation type="submission" date="2022-01" db="EMBL/GenBank/DDBJ databases">
        <title>Genome Sequence Resource for Two Populations of Ditylenchus destructor, the Migratory Endoparasitic Phytonematode.</title>
        <authorList>
            <person name="Zhang H."/>
            <person name="Lin R."/>
            <person name="Xie B."/>
        </authorList>
    </citation>
    <scope>NUCLEOTIDE SEQUENCE</scope>
    <source>
        <strain evidence="4">BazhouSP</strain>
    </source>
</reference>
<protein>
    <submittedName>
        <fullName evidence="4">Ankyrin repeats (Many copies) domain-containing protein</fullName>
    </submittedName>
</protein>
<name>A0AAD4MT85_9BILA</name>
<keyword evidence="5" id="KW-1185">Reference proteome</keyword>
<dbReference type="InterPro" id="IPR002110">
    <property type="entry name" value="Ankyrin_rpt"/>
</dbReference>
<keyword evidence="2 3" id="KW-0040">ANK repeat</keyword>
<dbReference type="SMART" id="SM00248">
    <property type="entry name" value="ANK"/>
    <property type="match status" value="5"/>
</dbReference>
<dbReference type="PANTHER" id="PTHR24188">
    <property type="entry name" value="ANKYRIN REPEAT PROTEIN"/>
    <property type="match status" value="1"/>
</dbReference>
<evidence type="ECO:0000256" key="1">
    <source>
        <dbReference type="ARBA" id="ARBA00022737"/>
    </source>
</evidence>
<feature type="repeat" description="ANK" evidence="3">
    <location>
        <begin position="74"/>
        <end position="106"/>
    </location>
</feature>
<evidence type="ECO:0000313" key="5">
    <source>
        <dbReference type="Proteomes" id="UP001201812"/>
    </source>
</evidence>
<feature type="repeat" description="ANK" evidence="3">
    <location>
        <begin position="41"/>
        <end position="73"/>
    </location>
</feature>
<proteinExistence type="predicted"/>
<dbReference type="PANTHER" id="PTHR24188:SF29">
    <property type="entry name" value="GH09064P"/>
    <property type="match status" value="1"/>
</dbReference>
<sequence length="615" mass="69838">MDYDNDYDINRQLVLVCQNGILEMAKSLVAKGADIEATPYDERTPIIWASGQGRIEVVRYLISIGANVNKRGHKGATALHFAVWNGNLELVKCLIEAGAKQIPEDDGLIPIICAAKKGNGQIVSFASKHVDAQDEHDAWKLLGATIIEEENDVSTALNYWRSAFLNQKVLEGIRSGEICSSFVWNPARRQAYGPDISEIESVEDVDRLAENSDAIYMQALLIRERILGGKRTDGWFYRAILRRGSYFCDTGRWNRACDLWFHAIQLAQHYDSPMSSWIATCVRHVMAGVDDDDIWILSMEDRQRFECTSQITSKHVSLFVDRFVYEAERYLRHKHQPIEMQMGDFSEEYFKKVVQLAEEDTATLEAGIIQFLRLTGLMLEQNLDNDCYKSSNEEAEFGLTQNTFCQHANLEMGEMPPAIDLDVPLTPRCPHLRCILRRATTVFDHLGLSLLHAACARTMYFHSERLPSPSVLKQLLWANPFEANMRLWTKKHGSKGATPLHILFDCPISKDNLESAKVLLQTGVPFLVQNSEGLTCDEQLFHKICDDNCLQILQQEDSARADSLIPKFGSFITLKQIAAKQLQRQFKNEETGKTMKFLAQSLLPLDLFEFVAIFE</sequence>
<evidence type="ECO:0000256" key="3">
    <source>
        <dbReference type="PROSITE-ProRule" id="PRU00023"/>
    </source>
</evidence>
<dbReference type="SUPFAM" id="SSF48403">
    <property type="entry name" value="Ankyrin repeat"/>
    <property type="match status" value="1"/>
</dbReference>
<keyword evidence="1" id="KW-0677">Repeat</keyword>
<dbReference type="AlphaFoldDB" id="A0AAD4MT85"/>
<dbReference type="Proteomes" id="UP001201812">
    <property type="component" value="Unassembled WGS sequence"/>
</dbReference>
<gene>
    <name evidence="4" type="ORF">DdX_13844</name>
</gene>
<dbReference type="Pfam" id="PF12796">
    <property type="entry name" value="Ank_2"/>
    <property type="match status" value="1"/>
</dbReference>
<accession>A0AAD4MT85</accession>
<organism evidence="4 5">
    <name type="scientific">Ditylenchus destructor</name>
    <dbReference type="NCBI Taxonomy" id="166010"/>
    <lineage>
        <taxon>Eukaryota</taxon>
        <taxon>Metazoa</taxon>
        <taxon>Ecdysozoa</taxon>
        <taxon>Nematoda</taxon>
        <taxon>Chromadorea</taxon>
        <taxon>Rhabditida</taxon>
        <taxon>Tylenchina</taxon>
        <taxon>Tylenchomorpha</taxon>
        <taxon>Sphaerularioidea</taxon>
        <taxon>Anguinidae</taxon>
        <taxon>Anguininae</taxon>
        <taxon>Ditylenchus</taxon>
    </lineage>
</organism>
<evidence type="ECO:0000256" key="2">
    <source>
        <dbReference type="ARBA" id="ARBA00023043"/>
    </source>
</evidence>
<dbReference type="PROSITE" id="PS50297">
    <property type="entry name" value="ANK_REP_REGION"/>
    <property type="match status" value="2"/>
</dbReference>
<dbReference type="Gene3D" id="1.25.40.20">
    <property type="entry name" value="Ankyrin repeat-containing domain"/>
    <property type="match status" value="1"/>
</dbReference>
<dbReference type="PROSITE" id="PS50088">
    <property type="entry name" value="ANK_REPEAT"/>
    <property type="match status" value="2"/>
</dbReference>
<dbReference type="EMBL" id="JAKKPZ010000060">
    <property type="protein sequence ID" value="KAI1705086.1"/>
    <property type="molecule type" value="Genomic_DNA"/>
</dbReference>
<dbReference type="InterPro" id="IPR036770">
    <property type="entry name" value="Ankyrin_rpt-contain_sf"/>
</dbReference>